<evidence type="ECO:0000256" key="1">
    <source>
        <dbReference type="SAM" id="SignalP"/>
    </source>
</evidence>
<dbReference type="SUPFAM" id="SSF53474">
    <property type="entry name" value="alpha/beta-Hydrolases"/>
    <property type="match status" value="1"/>
</dbReference>
<dbReference type="InterPro" id="IPR000073">
    <property type="entry name" value="AB_hydrolase_1"/>
</dbReference>
<dbReference type="Pfam" id="PF12697">
    <property type="entry name" value="Abhydrolase_6"/>
    <property type="match status" value="1"/>
</dbReference>
<sequence>MRIPALAAALVAFAGLFVPATAAADDACGGRPPVVLLHGLGGNGPGNFLFLQPRLKDAGYCAFTFTYGQPLPAVPVGGLTAIEDSSRQIAAFIDRVRKETGSAEVDLVGHSEGAFQALYVPKVLGYAHRIRRVVALAPPTHGTDVSRLVTLADRIGVRSTLDRLLTTVGCAACPQLLPGGSAVETLTAGPIAQPGVRYTIIASRTDLDVTPHETSFVREPGVRNLFVQDVCPHDPVGHVGLAFDSGVADMIGNALDPRHASPVRCTIGPPA</sequence>
<dbReference type="PANTHER" id="PTHR37946">
    <property type="entry name" value="SLL1969 PROTEIN"/>
    <property type="match status" value="1"/>
</dbReference>
<dbReference type="GO" id="GO:0003824">
    <property type="term" value="F:catalytic activity"/>
    <property type="evidence" value="ECO:0007669"/>
    <property type="project" value="UniProtKB-ARBA"/>
</dbReference>
<dbReference type="OrthoDB" id="8871309at2"/>
<evidence type="ECO:0000313" key="4">
    <source>
        <dbReference type="Proteomes" id="UP000658656"/>
    </source>
</evidence>
<protein>
    <submittedName>
        <fullName evidence="3">Lipase</fullName>
    </submittedName>
</protein>
<dbReference type="Proteomes" id="UP000658656">
    <property type="component" value="Unassembled WGS sequence"/>
</dbReference>
<evidence type="ECO:0000313" key="3">
    <source>
        <dbReference type="EMBL" id="GHF38371.1"/>
    </source>
</evidence>
<comment type="caution">
    <text evidence="3">The sequence shown here is derived from an EMBL/GenBank/DDBJ whole genome shotgun (WGS) entry which is preliminary data.</text>
</comment>
<dbReference type="PANTHER" id="PTHR37946:SF1">
    <property type="entry name" value="SLL1969 PROTEIN"/>
    <property type="match status" value="1"/>
</dbReference>
<keyword evidence="4" id="KW-1185">Reference proteome</keyword>
<feature type="chain" id="PRO_5034225282" evidence="1">
    <location>
        <begin position="25"/>
        <end position="271"/>
    </location>
</feature>
<name>A0A8H9IU22_9PSEU</name>
<reference evidence="3" key="1">
    <citation type="journal article" date="2014" name="Int. J. Syst. Evol. Microbiol.">
        <title>Complete genome sequence of Corynebacterium casei LMG S-19264T (=DSM 44701T), isolated from a smear-ripened cheese.</title>
        <authorList>
            <consortium name="US DOE Joint Genome Institute (JGI-PGF)"/>
            <person name="Walter F."/>
            <person name="Albersmeier A."/>
            <person name="Kalinowski J."/>
            <person name="Ruckert C."/>
        </authorList>
    </citation>
    <scope>NUCLEOTIDE SEQUENCE</scope>
    <source>
        <strain evidence="3">CGMCC 4.7679</strain>
    </source>
</reference>
<dbReference type="AlphaFoldDB" id="A0A8H9IU22"/>
<dbReference type="EMBL" id="BNAV01000001">
    <property type="protein sequence ID" value="GHF38371.1"/>
    <property type="molecule type" value="Genomic_DNA"/>
</dbReference>
<proteinExistence type="predicted"/>
<feature type="signal peptide" evidence="1">
    <location>
        <begin position="1"/>
        <end position="24"/>
    </location>
</feature>
<gene>
    <name evidence="3" type="ORF">GCM10017566_09450</name>
</gene>
<organism evidence="3 4">
    <name type="scientific">Amycolatopsis bartoniae</name>
    <dbReference type="NCBI Taxonomy" id="941986"/>
    <lineage>
        <taxon>Bacteria</taxon>
        <taxon>Bacillati</taxon>
        <taxon>Actinomycetota</taxon>
        <taxon>Actinomycetes</taxon>
        <taxon>Pseudonocardiales</taxon>
        <taxon>Pseudonocardiaceae</taxon>
        <taxon>Amycolatopsis</taxon>
    </lineage>
</organism>
<dbReference type="InterPro" id="IPR029058">
    <property type="entry name" value="AB_hydrolase_fold"/>
</dbReference>
<feature type="domain" description="AB hydrolase-1" evidence="2">
    <location>
        <begin position="34"/>
        <end position="179"/>
    </location>
</feature>
<reference evidence="3" key="2">
    <citation type="submission" date="2020-09" db="EMBL/GenBank/DDBJ databases">
        <authorList>
            <person name="Sun Q."/>
            <person name="Zhou Y."/>
        </authorList>
    </citation>
    <scope>NUCLEOTIDE SEQUENCE</scope>
    <source>
        <strain evidence="3">CGMCC 4.7679</strain>
    </source>
</reference>
<dbReference type="Gene3D" id="3.40.50.1820">
    <property type="entry name" value="alpha/beta hydrolase"/>
    <property type="match status" value="1"/>
</dbReference>
<dbReference type="RefSeq" id="WP_145933886.1">
    <property type="nucleotide sequence ID" value="NZ_BNAV01000001.1"/>
</dbReference>
<accession>A0A8H9IU22</accession>
<keyword evidence="1" id="KW-0732">Signal</keyword>
<evidence type="ECO:0000259" key="2">
    <source>
        <dbReference type="Pfam" id="PF12697"/>
    </source>
</evidence>